<name>A0A3N1D3L3_9ACTN</name>
<sequence length="296" mass="32775">MGDSAPIPDDLRQWLTGHLPGTFIAATDTSWDRETSRVWRVQTTSTVAYAKMSPSLDAFEREISGFRHAQEALVPGQSPRLLAAEPGLRAIVVTELPGEIVRHLDLSRATETRVHRLAGSILRAWHEHPEPESARARATLKAAMTGQAAEAAACLEHLSDELDAATRALIGEVEQLPALAESMPLMYLHGDFGSRNWLWHADAGDLGVIDFQEAGPGLAVQDMVWLFGALWTSRPDLEEAFLDGYGRALSRDEYRMLVLLTARLAVSYWSTGRRNHDVVLVERGRLALADLVRRVR</sequence>
<keyword evidence="3" id="KW-1185">Reference proteome</keyword>
<dbReference type="EMBL" id="RJKE01000001">
    <property type="protein sequence ID" value="ROO88086.1"/>
    <property type="molecule type" value="Genomic_DNA"/>
</dbReference>
<evidence type="ECO:0000259" key="1">
    <source>
        <dbReference type="Pfam" id="PF01636"/>
    </source>
</evidence>
<dbReference type="OrthoDB" id="21342at2"/>
<organism evidence="2 3">
    <name type="scientific">Actinocorallia herbida</name>
    <dbReference type="NCBI Taxonomy" id="58109"/>
    <lineage>
        <taxon>Bacteria</taxon>
        <taxon>Bacillati</taxon>
        <taxon>Actinomycetota</taxon>
        <taxon>Actinomycetes</taxon>
        <taxon>Streptosporangiales</taxon>
        <taxon>Thermomonosporaceae</taxon>
        <taxon>Actinocorallia</taxon>
    </lineage>
</organism>
<proteinExistence type="predicted"/>
<dbReference type="InterPro" id="IPR002575">
    <property type="entry name" value="Aminoglycoside_PTrfase"/>
</dbReference>
<gene>
    <name evidence="2" type="ORF">EDD29_5743</name>
</gene>
<dbReference type="AlphaFoldDB" id="A0A3N1D3L3"/>
<dbReference type="SUPFAM" id="SSF56112">
    <property type="entry name" value="Protein kinase-like (PK-like)"/>
    <property type="match status" value="1"/>
</dbReference>
<dbReference type="GO" id="GO:0016740">
    <property type="term" value="F:transferase activity"/>
    <property type="evidence" value="ECO:0007669"/>
    <property type="project" value="UniProtKB-KW"/>
</dbReference>
<dbReference type="Proteomes" id="UP000272400">
    <property type="component" value="Unassembled WGS sequence"/>
</dbReference>
<accession>A0A3N1D3L3</accession>
<protein>
    <submittedName>
        <fullName evidence="2">Phosphotransferase family enzyme</fullName>
    </submittedName>
</protein>
<reference evidence="2 3" key="1">
    <citation type="submission" date="2018-11" db="EMBL/GenBank/DDBJ databases">
        <title>Sequencing the genomes of 1000 actinobacteria strains.</title>
        <authorList>
            <person name="Klenk H.-P."/>
        </authorList>
    </citation>
    <scope>NUCLEOTIDE SEQUENCE [LARGE SCALE GENOMIC DNA]</scope>
    <source>
        <strain evidence="2 3">DSM 44254</strain>
    </source>
</reference>
<dbReference type="Gene3D" id="3.90.1200.10">
    <property type="match status" value="1"/>
</dbReference>
<comment type="caution">
    <text evidence="2">The sequence shown here is derived from an EMBL/GenBank/DDBJ whole genome shotgun (WGS) entry which is preliminary data.</text>
</comment>
<feature type="domain" description="Aminoglycoside phosphotransferase" evidence="1">
    <location>
        <begin position="36"/>
        <end position="253"/>
    </location>
</feature>
<evidence type="ECO:0000313" key="2">
    <source>
        <dbReference type="EMBL" id="ROO88086.1"/>
    </source>
</evidence>
<dbReference type="InterPro" id="IPR011009">
    <property type="entry name" value="Kinase-like_dom_sf"/>
</dbReference>
<dbReference type="Pfam" id="PF01636">
    <property type="entry name" value="APH"/>
    <property type="match status" value="1"/>
</dbReference>
<evidence type="ECO:0000313" key="3">
    <source>
        <dbReference type="Proteomes" id="UP000272400"/>
    </source>
</evidence>
<keyword evidence="2" id="KW-0808">Transferase</keyword>